<comment type="catalytic activity">
    <reaction evidence="1">
        <text>L-glutamyl-[protein] + S-adenosyl-L-methionine = [protein]-L-glutamate 5-O-methyl ester + S-adenosyl-L-homocysteine</text>
        <dbReference type="Rhea" id="RHEA:24452"/>
        <dbReference type="Rhea" id="RHEA-COMP:10208"/>
        <dbReference type="Rhea" id="RHEA-COMP:10311"/>
        <dbReference type="ChEBI" id="CHEBI:29973"/>
        <dbReference type="ChEBI" id="CHEBI:57856"/>
        <dbReference type="ChEBI" id="CHEBI:59789"/>
        <dbReference type="ChEBI" id="CHEBI:82795"/>
        <dbReference type="EC" id="2.1.1.80"/>
    </reaction>
</comment>
<evidence type="ECO:0000313" key="7">
    <source>
        <dbReference type="EMBL" id="QQA00878.1"/>
    </source>
</evidence>
<keyword evidence="8" id="KW-1185">Reference proteome</keyword>
<dbReference type="PROSITE" id="PS50123">
    <property type="entry name" value="CHER"/>
    <property type="match status" value="1"/>
</dbReference>
<dbReference type="Proteomes" id="UP000595224">
    <property type="component" value="Chromosome"/>
</dbReference>
<evidence type="ECO:0000259" key="6">
    <source>
        <dbReference type="PROSITE" id="PS50123"/>
    </source>
</evidence>
<evidence type="ECO:0000256" key="4">
    <source>
        <dbReference type="ARBA" id="ARBA00022679"/>
    </source>
</evidence>
<evidence type="ECO:0000256" key="1">
    <source>
        <dbReference type="ARBA" id="ARBA00001541"/>
    </source>
</evidence>
<dbReference type="SUPFAM" id="SSF53335">
    <property type="entry name" value="S-adenosyl-L-methionine-dependent methyltransferases"/>
    <property type="match status" value="1"/>
</dbReference>
<name>A0A7T3RD23_9SPIR</name>
<dbReference type="InterPro" id="IPR050903">
    <property type="entry name" value="Bact_Chemotaxis_MeTrfase"/>
</dbReference>
<dbReference type="InterPro" id="IPR000780">
    <property type="entry name" value="CheR_MeTrfase"/>
</dbReference>
<dbReference type="InterPro" id="IPR022642">
    <property type="entry name" value="CheR_C"/>
</dbReference>
<dbReference type="PIRSF" id="PIRSF000410">
    <property type="entry name" value="CheR"/>
    <property type="match status" value="1"/>
</dbReference>
<dbReference type="InterPro" id="IPR036804">
    <property type="entry name" value="CheR_N_sf"/>
</dbReference>
<protein>
    <recommendedName>
        <fullName evidence="2">protein-glutamate O-methyltransferase</fullName>
        <ecNumber evidence="2">2.1.1.80</ecNumber>
    </recommendedName>
</protein>
<reference evidence="7 8" key="1">
    <citation type="submission" date="2020-11" db="EMBL/GenBank/DDBJ databases">
        <title>Treponema Peruensis nv. sp., first commensal Treponema isolated from human feces.</title>
        <authorList>
            <person name="Belkhou C."/>
            <person name="Raes J."/>
        </authorList>
    </citation>
    <scope>NUCLEOTIDE SEQUENCE [LARGE SCALE GENOMIC DNA]</scope>
    <source>
        <strain evidence="7 8">RCC2812</strain>
    </source>
</reference>
<keyword evidence="3 7" id="KW-0489">Methyltransferase</keyword>
<dbReference type="RefSeq" id="WP_198442539.1">
    <property type="nucleotide sequence ID" value="NZ_CBCSHE010000005.1"/>
</dbReference>
<dbReference type="PRINTS" id="PR00996">
    <property type="entry name" value="CHERMTFRASE"/>
</dbReference>
<dbReference type="PANTHER" id="PTHR24422:SF10">
    <property type="entry name" value="CHEMOTAXIS PROTEIN METHYLTRANSFERASE 2"/>
    <property type="match status" value="1"/>
</dbReference>
<evidence type="ECO:0000256" key="5">
    <source>
        <dbReference type="ARBA" id="ARBA00022691"/>
    </source>
</evidence>
<keyword evidence="5" id="KW-0949">S-adenosyl-L-methionine</keyword>
<feature type="domain" description="CheR-type methyltransferase" evidence="6">
    <location>
        <begin position="1"/>
        <end position="258"/>
    </location>
</feature>
<dbReference type="Pfam" id="PF03705">
    <property type="entry name" value="CheR_N"/>
    <property type="match status" value="1"/>
</dbReference>
<dbReference type="InterPro" id="IPR022641">
    <property type="entry name" value="CheR_N"/>
</dbReference>
<dbReference type="InterPro" id="IPR029063">
    <property type="entry name" value="SAM-dependent_MTases_sf"/>
</dbReference>
<evidence type="ECO:0000256" key="3">
    <source>
        <dbReference type="ARBA" id="ARBA00022603"/>
    </source>
</evidence>
<evidence type="ECO:0000256" key="2">
    <source>
        <dbReference type="ARBA" id="ARBA00012534"/>
    </source>
</evidence>
<dbReference type="Pfam" id="PF01739">
    <property type="entry name" value="CheR"/>
    <property type="match status" value="1"/>
</dbReference>
<sequence length="272" mass="31775">MADLLTDFQFNEFRKIIYDSSGITFSETNRSILDSRMKERLRLKGMTDVQEYYKLITSDQNEFKTFLDSITTNLTRFFRNQPHFDALINYVIPHVIELKKTTGDRKIRIWSAGCSTGEEPYTIAMLLKDKLPAPYTFEITASDISLKSLMVGQQGFYPESRITGIPQNYLAAYFTKTESGYQAKPDLMKTIKFDYHNLRFDMGARNFDVVFCRNVLIYFDEAAQKATIDRFWTSMAKHSYLFIGHSESLFGMDTKFEFLKTPWACLYQKNEK</sequence>
<dbReference type="Gene3D" id="3.40.50.150">
    <property type="entry name" value="Vaccinia Virus protein VP39"/>
    <property type="match status" value="1"/>
</dbReference>
<dbReference type="InterPro" id="IPR026024">
    <property type="entry name" value="Chemotaxis_MeTrfase_CheR"/>
</dbReference>
<dbReference type="SUPFAM" id="SSF47757">
    <property type="entry name" value="Chemotaxis receptor methyltransferase CheR, N-terminal domain"/>
    <property type="match status" value="1"/>
</dbReference>
<dbReference type="EC" id="2.1.1.80" evidence="2"/>
<proteinExistence type="predicted"/>
<dbReference type="KEGG" id="tper:IWA51_11580"/>
<dbReference type="AlphaFoldDB" id="A0A7T3RD23"/>
<dbReference type="GO" id="GO:0008983">
    <property type="term" value="F:protein-glutamate O-methyltransferase activity"/>
    <property type="evidence" value="ECO:0007669"/>
    <property type="project" value="UniProtKB-EC"/>
</dbReference>
<dbReference type="PANTHER" id="PTHR24422">
    <property type="entry name" value="CHEMOTAXIS PROTEIN METHYLTRANSFERASE"/>
    <property type="match status" value="1"/>
</dbReference>
<dbReference type="SMART" id="SM00138">
    <property type="entry name" value="MeTrc"/>
    <property type="match status" value="1"/>
</dbReference>
<evidence type="ECO:0000313" key="8">
    <source>
        <dbReference type="Proteomes" id="UP000595224"/>
    </source>
</evidence>
<dbReference type="Gene3D" id="1.10.155.10">
    <property type="entry name" value="Chemotaxis receptor methyltransferase CheR, N-terminal domain"/>
    <property type="match status" value="1"/>
</dbReference>
<dbReference type="GO" id="GO:0032259">
    <property type="term" value="P:methylation"/>
    <property type="evidence" value="ECO:0007669"/>
    <property type="project" value="UniProtKB-KW"/>
</dbReference>
<dbReference type="EMBL" id="CP064936">
    <property type="protein sequence ID" value="QQA00878.1"/>
    <property type="molecule type" value="Genomic_DNA"/>
</dbReference>
<gene>
    <name evidence="7" type="ORF">IWA51_11580</name>
</gene>
<keyword evidence="4 7" id="KW-0808">Transferase</keyword>
<organism evidence="7 8">
    <name type="scientific">Treponema peruense</name>
    <dbReference type="NCBI Taxonomy" id="2787628"/>
    <lineage>
        <taxon>Bacteria</taxon>
        <taxon>Pseudomonadati</taxon>
        <taxon>Spirochaetota</taxon>
        <taxon>Spirochaetia</taxon>
        <taxon>Spirochaetales</taxon>
        <taxon>Treponemataceae</taxon>
        <taxon>Treponema</taxon>
    </lineage>
</organism>
<accession>A0A7T3RD23</accession>